<dbReference type="EMBL" id="HACG01032038">
    <property type="protein sequence ID" value="CEK78903.1"/>
    <property type="molecule type" value="Transcribed_RNA"/>
</dbReference>
<gene>
    <name evidence="1" type="primary">ORF112485</name>
</gene>
<organism evidence="1">
    <name type="scientific">Arion vulgaris</name>
    <dbReference type="NCBI Taxonomy" id="1028688"/>
    <lineage>
        <taxon>Eukaryota</taxon>
        <taxon>Metazoa</taxon>
        <taxon>Spiralia</taxon>
        <taxon>Lophotrochozoa</taxon>
        <taxon>Mollusca</taxon>
        <taxon>Gastropoda</taxon>
        <taxon>Heterobranchia</taxon>
        <taxon>Euthyneura</taxon>
        <taxon>Panpulmonata</taxon>
        <taxon>Eupulmonata</taxon>
        <taxon>Stylommatophora</taxon>
        <taxon>Helicina</taxon>
        <taxon>Arionoidea</taxon>
        <taxon>Arionidae</taxon>
        <taxon>Arion</taxon>
    </lineage>
</organism>
<name>A0A0B7ADS9_9EUPU</name>
<reference evidence="1" key="1">
    <citation type="submission" date="2014-12" db="EMBL/GenBank/DDBJ databases">
        <title>Insight into the proteome of Arion vulgaris.</title>
        <authorList>
            <person name="Aradska J."/>
            <person name="Bulat T."/>
            <person name="Smidak R."/>
            <person name="Sarate P."/>
            <person name="Gangsoo J."/>
            <person name="Sialana F."/>
            <person name="Bilban M."/>
            <person name="Lubec G."/>
        </authorList>
    </citation>
    <scope>NUCLEOTIDE SEQUENCE</scope>
    <source>
        <tissue evidence="1">Skin</tissue>
    </source>
</reference>
<feature type="non-terminal residue" evidence="1">
    <location>
        <position position="1"/>
    </location>
</feature>
<evidence type="ECO:0000313" key="1">
    <source>
        <dbReference type="EMBL" id="CEK78903.1"/>
    </source>
</evidence>
<proteinExistence type="predicted"/>
<accession>A0A0B7ADS9</accession>
<sequence>FLLRGTEPDGVKPGARKSILWLLNPLNTLMMMMKGFVYFDTGQILGRRGIPRRRWVQEVIDELRMTVANAGHLTQNREAFKADVLRAKFPPVYFQVP</sequence>
<dbReference type="AlphaFoldDB" id="A0A0B7ADS9"/>
<protein>
    <submittedName>
        <fullName evidence="1">Uncharacterized protein</fullName>
    </submittedName>
</protein>